<feature type="compositionally biased region" description="Basic residues" evidence="4">
    <location>
        <begin position="618"/>
        <end position="635"/>
    </location>
</feature>
<feature type="transmembrane region" description="Helical" evidence="5">
    <location>
        <begin position="320"/>
        <end position="338"/>
    </location>
</feature>
<reference evidence="7 8" key="1">
    <citation type="submission" date="2021-08" db="EMBL/GenBank/DDBJ databases">
        <authorList>
            <person name="Zhang D."/>
            <person name="Zhang A."/>
            <person name="Wang L."/>
        </authorList>
    </citation>
    <scope>NUCLEOTIDE SEQUENCE [LARGE SCALE GENOMIC DNA]</scope>
    <source>
        <strain evidence="7 8">WL0086</strain>
    </source>
</reference>
<keyword evidence="5" id="KW-1133">Transmembrane helix</keyword>
<keyword evidence="8" id="KW-1185">Reference proteome</keyword>
<evidence type="ECO:0000313" key="8">
    <source>
        <dbReference type="Proteomes" id="UP000738431"/>
    </source>
</evidence>
<evidence type="ECO:0000256" key="2">
    <source>
        <dbReference type="ARBA" id="ARBA00029447"/>
    </source>
</evidence>
<dbReference type="Proteomes" id="UP000738431">
    <property type="component" value="Chromosome"/>
</dbReference>
<sequence>MSIKAKIVALNVFAIAVCLVLGGVLVFERAQEQRSLANFDRVGAFLAQMIRLGDTLTQESGGVWAASTMHGEKGKLEEGRARYRELIAQTEAVIAETHALVDSMQLQEHTARFRKLMTTELNFAERLEPIRHRSLVEDADPWPTTLLYNDEIKRLLSMIPQLATETQDAELVRKITVADLVMQMQLMMDRHSGLLNYALESGAVTEMVTTRFEIFLNDSRPMIDRIAMMAEEDGLDELRDLVDNAHLATIVAATEQVRAGGFSANGEKKTFAPKLVRDVAAEVVAFNEAFPQYRDFILQDVASFTAAKRAATRNGMIREIGLVLLAVCGFAVGGFLIVRRIDRSIREASRDLERSSNEGQEISDFVARASTELADGCSEQAASVEQLHATLEQIRGMANDSVGHVDQVQTLSQQTHQAAAAGAQSMSQMRRAMEGIEASSSDIGKIVKEIEEIAFQTNLLALNAAVEAARAGEAGAGFAIVAEEVRTLAQKSVASANSTRAKIDNAHRSVAEGTAITRQVDDQLAHIVDHATGLRESMRSVEKIATEERAAIDQATKAISTIDLVTQRNAAASEESASAAHRMEGHAREVRSRIDSLETLLIGVHVVPQTTPAASGSVRRKAPARSPQRRRPAPV</sequence>
<keyword evidence="5" id="KW-0812">Transmembrane</keyword>
<evidence type="ECO:0000256" key="3">
    <source>
        <dbReference type="PROSITE-ProRule" id="PRU00284"/>
    </source>
</evidence>
<feature type="domain" description="Methyl-accepting transducer" evidence="6">
    <location>
        <begin position="355"/>
        <end position="584"/>
    </location>
</feature>
<keyword evidence="5" id="KW-0472">Membrane</keyword>
<comment type="similarity">
    <text evidence="2">Belongs to the methyl-accepting chemotaxis (MCP) protein family.</text>
</comment>
<name>A0ABZ1C5V4_9BACT</name>
<evidence type="ECO:0000259" key="6">
    <source>
        <dbReference type="PROSITE" id="PS50111"/>
    </source>
</evidence>
<accession>A0ABZ1C5V4</accession>
<dbReference type="SUPFAM" id="SSF58104">
    <property type="entry name" value="Methyl-accepting chemotaxis protein (MCP) signaling domain"/>
    <property type="match status" value="1"/>
</dbReference>
<dbReference type="EMBL" id="CP139781">
    <property type="protein sequence ID" value="WRQ85680.1"/>
    <property type="molecule type" value="Genomic_DNA"/>
</dbReference>
<gene>
    <name evidence="7" type="ORF">K1X11_012780</name>
</gene>
<dbReference type="InterPro" id="IPR013587">
    <property type="entry name" value="Nitrate/nitrite_sensing"/>
</dbReference>
<evidence type="ECO:0000256" key="4">
    <source>
        <dbReference type="SAM" id="MobiDB-lite"/>
    </source>
</evidence>
<dbReference type="RefSeq" id="WP_221032779.1">
    <property type="nucleotide sequence ID" value="NZ_CP139781.1"/>
</dbReference>
<evidence type="ECO:0000313" key="7">
    <source>
        <dbReference type="EMBL" id="WRQ85680.1"/>
    </source>
</evidence>
<dbReference type="InterPro" id="IPR004089">
    <property type="entry name" value="MCPsignal_dom"/>
</dbReference>
<organism evidence="7 8">
    <name type="scientific">Actomonas aquatica</name>
    <dbReference type="NCBI Taxonomy" id="2866162"/>
    <lineage>
        <taxon>Bacteria</taxon>
        <taxon>Pseudomonadati</taxon>
        <taxon>Verrucomicrobiota</taxon>
        <taxon>Opitutia</taxon>
        <taxon>Opitutales</taxon>
        <taxon>Opitutaceae</taxon>
        <taxon>Actomonas</taxon>
    </lineage>
</organism>
<dbReference type="Gene3D" id="1.10.287.950">
    <property type="entry name" value="Methyl-accepting chemotaxis protein"/>
    <property type="match status" value="1"/>
</dbReference>
<keyword evidence="1" id="KW-0145">Chemotaxis</keyword>
<evidence type="ECO:0000256" key="5">
    <source>
        <dbReference type="SAM" id="Phobius"/>
    </source>
</evidence>
<keyword evidence="3" id="KW-0807">Transducer</keyword>
<dbReference type="SMART" id="SM00283">
    <property type="entry name" value="MA"/>
    <property type="match status" value="1"/>
</dbReference>
<proteinExistence type="inferred from homology"/>
<evidence type="ECO:0000256" key="1">
    <source>
        <dbReference type="ARBA" id="ARBA00022500"/>
    </source>
</evidence>
<feature type="region of interest" description="Disordered" evidence="4">
    <location>
        <begin position="611"/>
        <end position="635"/>
    </location>
</feature>
<dbReference type="PANTHER" id="PTHR43531:SF11">
    <property type="entry name" value="METHYL-ACCEPTING CHEMOTAXIS PROTEIN 3"/>
    <property type="match status" value="1"/>
</dbReference>
<dbReference type="PROSITE" id="PS50111">
    <property type="entry name" value="CHEMOTAXIS_TRANSDUC_2"/>
    <property type="match status" value="1"/>
</dbReference>
<dbReference type="InterPro" id="IPR051310">
    <property type="entry name" value="MCP_chemotaxis"/>
</dbReference>
<protein>
    <submittedName>
        <fullName evidence="7">Methyl-accepting chemotaxis protein</fullName>
    </submittedName>
</protein>
<feature type="transmembrane region" description="Helical" evidence="5">
    <location>
        <begin position="7"/>
        <end position="27"/>
    </location>
</feature>
<dbReference type="PANTHER" id="PTHR43531">
    <property type="entry name" value="PROTEIN ICFG"/>
    <property type="match status" value="1"/>
</dbReference>
<dbReference type="Pfam" id="PF00015">
    <property type="entry name" value="MCPsignal"/>
    <property type="match status" value="1"/>
</dbReference>
<reference evidence="7 8" key="2">
    <citation type="submission" date="2023-12" db="EMBL/GenBank/DDBJ databases">
        <title>Description of an unclassified Opitutus bacterium of Verrucomicrobiota.</title>
        <authorList>
            <person name="Zhang D.-F."/>
        </authorList>
    </citation>
    <scope>NUCLEOTIDE SEQUENCE [LARGE SCALE GENOMIC DNA]</scope>
    <source>
        <strain evidence="7 8">WL0086</strain>
    </source>
</reference>
<dbReference type="Pfam" id="PF08376">
    <property type="entry name" value="NIT"/>
    <property type="match status" value="1"/>
</dbReference>